<proteinExistence type="predicted"/>
<dbReference type="PANTHER" id="PTHR30050">
    <property type="entry name" value="CHROMOSOMAL REPLICATION INITIATOR PROTEIN DNAA"/>
    <property type="match status" value="1"/>
</dbReference>
<name>A0ABU7LSZ0_9PROT</name>
<dbReference type="RefSeq" id="WP_330199701.1">
    <property type="nucleotide sequence ID" value="NZ_JAZDRP010000008.1"/>
</dbReference>
<dbReference type="PANTHER" id="PTHR30050:SF4">
    <property type="entry name" value="ATP-BINDING PROTEIN RV3427C IN INSERTION SEQUENCE-RELATED"/>
    <property type="match status" value="1"/>
</dbReference>
<dbReference type="InterPro" id="IPR013159">
    <property type="entry name" value="DnaA_C"/>
</dbReference>
<dbReference type="Pfam" id="PF08299">
    <property type="entry name" value="Bac_DnaA_C"/>
    <property type="match status" value="1"/>
</dbReference>
<evidence type="ECO:0000313" key="2">
    <source>
        <dbReference type="EMBL" id="MEE2527037.1"/>
    </source>
</evidence>
<keyword evidence="3" id="KW-1185">Reference proteome</keyword>
<comment type="caution">
    <text evidence="2">The sequence shown here is derived from an EMBL/GenBank/DDBJ whole genome shotgun (WGS) entry which is preliminary data.</text>
</comment>
<feature type="domain" description="Chromosomal replication initiator DnaA C-terminal" evidence="1">
    <location>
        <begin position="13"/>
        <end position="82"/>
    </location>
</feature>
<accession>A0ABU7LSZ0</accession>
<gene>
    <name evidence="2" type="ORF">V0U79_11720</name>
</gene>
<protein>
    <submittedName>
        <fullName evidence="2">Helix-turn-helix domain-containing protein</fullName>
    </submittedName>
</protein>
<organism evidence="2 3">
    <name type="scientific">Hyphobacterium lacteum</name>
    <dbReference type="NCBI Taxonomy" id="3116575"/>
    <lineage>
        <taxon>Bacteria</taxon>
        <taxon>Pseudomonadati</taxon>
        <taxon>Pseudomonadota</taxon>
        <taxon>Alphaproteobacteria</taxon>
        <taxon>Maricaulales</taxon>
        <taxon>Maricaulaceae</taxon>
        <taxon>Hyphobacterium</taxon>
    </lineage>
</organism>
<dbReference type="Proteomes" id="UP001354971">
    <property type="component" value="Unassembled WGS sequence"/>
</dbReference>
<dbReference type="InterPro" id="IPR010921">
    <property type="entry name" value="Trp_repressor/repl_initiator"/>
</dbReference>
<reference evidence="2 3" key="1">
    <citation type="submission" date="2024-01" db="EMBL/GenBank/DDBJ databases">
        <title>Hyphobacterium bacterium isolated from marine sediment.</title>
        <authorList>
            <person name="Zhao S."/>
        </authorList>
    </citation>
    <scope>NUCLEOTIDE SEQUENCE [LARGE SCALE GENOMIC DNA]</scope>
    <source>
        <strain evidence="3">HN65</strain>
    </source>
</reference>
<dbReference type="SMART" id="SM00760">
    <property type="entry name" value="Bac_DnaA_C"/>
    <property type="match status" value="1"/>
</dbReference>
<evidence type="ECO:0000259" key="1">
    <source>
        <dbReference type="SMART" id="SM00760"/>
    </source>
</evidence>
<evidence type="ECO:0000313" key="3">
    <source>
        <dbReference type="Proteomes" id="UP001354971"/>
    </source>
</evidence>
<sequence length="116" mass="12938">MCGQELIDSDRARARLAREAVAFAFDVSAEEISAPTRRSSRVAFARQVAMYLAHVAFELNLARVGQAFGRDRSTASHACQIVEDRRDDPQFDAWLDGLEDCLRTAPDPRADRMALP</sequence>
<dbReference type="EMBL" id="JAZDRP010000008">
    <property type="protein sequence ID" value="MEE2527037.1"/>
    <property type="molecule type" value="Genomic_DNA"/>
</dbReference>
<dbReference type="Gene3D" id="1.10.1750.10">
    <property type="match status" value="1"/>
</dbReference>
<dbReference type="SUPFAM" id="SSF48295">
    <property type="entry name" value="TrpR-like"/>
    <property type="match status" value="1"/>
</dbReference>
<dbReference type="CDD" id="cd06571">
    <property type="entry name" value="Bac_DnaA_C"/>
    <property type="match status" value="1"/>
</dbReference>